<dbReference type="EMBL" id="BMWV01000009">
    <property type="protein sequence ID" value="GGY53684.1"/>
    <property type="molecule type" value="Genomic_DNA"/>
</dbReference>
<reference evidence="1" key="2">
    <citation type="submission" date="2022-12" db="EMBL/GenBank/DDBJ databases">
        <authorList>
            <person name="Sun Q."/>
            <person name="Kim S."/>
        </authorList>
    </citation>
    <scope>NUCLEOTIDE SEQUENCE</scope>
    <source>
        <strain evidence="1">KCTC 12343</strain>
    </source>
</reference>
<dbReference type="AlphaFoldDB" id="A0AA87Y0I8"/>
<comment type="caution">
    <text evidence="1">The sequence shown here is derived from an EMBL/GenBank/DDBJ whole genome shotgun (WGS) entry which is preliminary data.</text>
</comment>
<dbReference type="RefSeq" id="WP_218943756.1">
    <property type="nucleotide sequence ID" value="NZ_BMWV01000009.1"/>
</dbReference>
<gene>
    <name evidence="1" type="ORF">GCM10007387_40160</name>
</gene>
<protein>
    <submittedName>
        <fullName evidence="1">Uncharacterized protein</fullName>
    </submittedName>
</protein>
<reference evidence="1" key="1">
    <citation type="journal article" date="2014" name="Int. J. Syst. Evol. Microbiol.">
        <title>Complete genome sequence of Corynebacterium casei LMG S-19264T (=DSM 44701T), isolated from a smear-ripened cheese.</title>
        <authorList>
            <consortium name="US DOE Joint Genome Institute (JGI-PGF)"/>
            <person name="Walter F."/>
            <person name="Albersmeier A."/>
            <person name="Kalinowski J."/>
            <person name="Ruckert C."/>
        </authorList>
    </citation>
    <scope>NUCLEOTIDE SEQUENCE</scope>
    <source>
        <strain evidence="1">KCTC 12343</strain>
    </source>
</reference>
<organism evidence="1 2">
    <name type="scientific">Pseudoduganella albidiflava</name>
    <dbReference type="NCBI Taxonomy" id="321983"/>
    <lineage>
        <taxon>Bacteria</taxon>
        <taxon>Pseudomonadati</taxon>
        <taxon>Pseudomonadota</taxon>
        <taxon>Betaproteobacteria</taxon>
        <taxon>Burkholderiales</taxon>
        <taxon>Oxalobacteraceae</taxon>
        <taxon>Telluria group</taxon>
        <taxon>Pseudoduganella</taxon>
    </lineage>
</organism>
<sequence length="95" mass="10976">MKINNSTYMDWLKALPADDETFRECACPACGSLGLAYQYFGFRDSNFGWKLIWCEVCKHGINISRTRIPESAHTLVEESEQAEFNRQHSEIRLIS</sequence>
<name>A0AA87Y0I8_9BURK</name>
<evidence type="ECO:0000313" key="1">
    <source>
        <dbReference type="EMBL" id="GGY53684.1"/>
    </source>
</evidence>
<proteinExistence type="predicted"/>
<dbReference type="Proteomes" id="UP000628442">
    <property type="component" value="Unassembled WGS sequence"/>
</dbReference>
<evidence type="ECO:0000313" key="2">
    <source>
        <dbReference type="Proteomes" id="UP000628442"/>
    </source>
</evidence>
<accession>A0AA87Y0I8</accession>